<comment type="caution">
    <text evidence="2">The sequence shown here is derived from an EMBL/GenBank/DDBJ whole genome shotgun (WGS) entry which is preliminary data.</text>
</comment>
<feature type="compositionally biased region" description="Polar residues" evidence="1">
    <location>
        <begin position="36"/>
        <end position="52"/>
    </location>
</feature>
<evidence type="ECO:0000256" key="1">
    <source>
        <dbReference type="SAM" id="MobiDB-lite"/>
    </source>
</evidence>
<organism evidence="2 3">
    <name type="scientific">Polytolypa hystricis (strain UAMH7299)</name>
    <dbReference type="NCBI Taxonomy" id="1447883"/>
    <lineage>
        <taxon>Eukaryota</taxon>
        <taxon>Fungi</taxon>
        <taxon>Dikarya</taxon>
        <taxon>Ascomycota</taxon>
        <taxon>Pezizomycotina</taxon>
        <taxon>Eurotiomycetes</taxon>
        <taxon>Eurotiomycetidae</taxon>
        <taxon>Onygenales</taxon>
        <taxon>Onygenales incertae sedis</taxon>
        <taxon>Polytolypa</taxon>
    </lineage>
</organism>
<feature type="compositionally biased region" description="Basic and acidic residues" evidence="1">
    <location>
        <begin position="53"/>
        <end position="83"/>
    </location>
</feature>
<dbReference type="AlphaFoldDB" id="A0A2B7YZ86"/>
<evidence type="ECO:0000313" key="2">
    <source>
        <dbReference type="EMBL" id="PGH26460.1"/>
    </source>
</evidence>
<proteinExistence type="predicted"/>
<dbReference type="EMBL" id="PDNA01000016">
    <property type="protein sequence ID" value="PGH26460.1"/>
    <property type="molecule type" value="Genomic_DNA"/>
</dbReference>
<name>A0A2B7YZ86_POLH7</name>
<accession>A0A2B7YZ86</accession>
<keyword evidence="3" id="KW-1185">Reference proteome</keyword>
<protein>
    <submittedName>
        <fullName evidence="2">Uncharacterized protein</fullName>
    </submittedName>
</protein>
<sequence length="125" mass="13925">MLIENDDDDDDDDDDGAGAATPFEMGSFVRDALTLLSESNGGPSQGSHQTSTRPEKKHSTIGDGEEKRPDVKGRDTKDQEPYRARRALVPTAISRSRHFPDFTDLLVEKKGMRFSRRSVNSIEDE</sequence>
<reference evidence="2 3" key="1">
    <citation type="submission" date="2017-10" db="EMBL/GenBank/DDBJ databases">
        <title>Comparative genomics in systemic dimorphic fungi from Ajellomycetaceae.</title>
        <authorList>
            <person name="Munoz J.F."/>
            <person name="Mcewen J.G."/>
            <person name="Clay O.K."/>
            <person name="Cuomo C.A."/>
        </authorList>
    </citation>
    <scope>NUCLEOTIDE SEQUENCE [LARGE SCALE GENOMIC DNA]</scope>
    <source>
        <strain evidence="2 3">UAMH7299</strain>
    </source>
</reference>
<dbReference type="Proteomes" id="UP000224634">
    <property type="component" value="Unassembled WGS sequence"/>
</dbReference>
<evidence type="ECO:0000313" key="3">
    <source>
        <dbReference type="Proteomes" id="UP000224634"/>
    </source>
</evidence>
<feature type="region of interest" description="Disordered" evidence="1">
    <location>
        <begin position="1"/>
        <end position="85"/>
    </location>
</feature>
<feature type="compositionally biased region" description="Acidic residues" evidence="1">
    <location>
        <begin position="1"/>
        <end position="16"/>
    </location>
</feature>
<gene>
    <name evidence="2" type="ORF">AJ80_01773</name>
</gene>